<comment type="subcellular location">
    <subcellularLocation>
        <location evidence="1">Cell membrane</location>
    </subcellularLocation>
    <subcellularLocation>
        <location evidence="13">Endomembrane system</location>
        <topology evidence="13">Single-pass membrane protein</topology>
    </subcellularLocation>
    <subcellularLocation>
        <location evidence="2">Membrane</location>
        <topology evidence="2">Single-pass type I membrane protein</topology>
    </subcellularLocation>
</comment>
<keyword evidence="3" id="KW-1003">Cell membrane</keyword>
<evidence type="ECO:0000256" key="11">
    <source>
        <dbReference type="ARBA" id="ARBA00023180"/>
    </source>
</evidence>
<dbReference type="CDD" id="cd00096">
    <property type="entry name" value="Ig"/>
    <property type="match status" value="2"/>
</dbReference>
<name>A0A8S3YPR3_9EUPU</name>
<evidence type="ECO:0000256" key="14">
    <source>
        <dbReference type="SAM" id="MobiDB-lite"/>
    </source>
</evidence>
<dbReference type="InterPro" id="IPR036179">
    <property type="entry name" value="Ig-like_dom_sf"/>
</dbReference>
<proteinExistence type="predicted"/>
<keyword evidence="4 15" id="KW-0812">Transmembrane</keyword>
<evidence type="ECO:0000256" key="9">
    <source>
        <dbReference type="ARBA" id="ARBA00023136"/>
    </source>
</evidence>
<keyword evidence="7" id="KW-0130">Cell adhesion</keyword>
<evidence type="ECO:0000256" key="12">
    <source>
        <dbReference type="ARBA" id="ARBA00023319"/>
    </source>
</evidence>
<dbReference type="InterPro" id="IPR003599">
    <property type="entry name" value="Ig_sub"/>
</dbReference>
<dbReference type="SMART" id="SM00408">
    <property type="entry name" value="IGc2"/>
    <property type="match status" value="2"/>
</dbReference>
<dbReference type="InterPro" id="IPR013098">
    <property type="entry name" value="Ig_I-set"/>
</dbReference>
<evidence type="ECO:0000256" key="5">
    <source>
        <dbReference type="ARBA" id="ARBA00022729"/>
    </source>
</evidence>
<feature type="transmembrane region" description="Helical" evidence="15">
    <location>
        <begin position="543"/>
        <end position="566"/>
    </location>
</feature>
<evidence type="ECO:0000256" key="8">
    <source>
        <dbReference type="ARBA" id="ARBA00022989"/>
    </source>
</evidence>
<dbReference type="InterPro" id="IPR051170">
    <property type="entry name" value="Neural/epithelial_adhesion"/>
</dbReference>
<dbReference type="Pfam" id="PF07679">
    <property type="entry name" value="I-set"/>
    <property type="match status" value="1"/>
</dbReference>
<evidence type="ECO:0000256" key="4">
    <source>
        <dbReference type="ARBA" id="ARBA00022692"/>
    </source>
</evidence>
<gene>
    <name evidence="18" type="ORF">CUNI_LOCUS2829</name>
</gene>
<dbReference type="PANTHER" id="PTHR12231:SF253">
    <property type="entry name" value="DPR-INTERACTING PROTEIN ETA, ISOFORM B-RELATED"/>
    <property type="match status" value="1"/>
</dbReference>
<feature type="region of interest" description="Disordered" evidence="14">
    <location>
        <begin position="612"/>
        <end position="633"/>
    </location>
</feature>
<keyword evidence="8 15" id="KW-1133">Transmembrane helix</keyword>
<protein>
    <recommendedName>
        <fullName evidence="17">Ig-like domain-containing protein</fullName>
    </recommendedName>
</protein>
<reference evidence="18" key="1">
    <citation type="submission" date="2021-04" db="EMBL/GenBank/DDBJ databases">
        <authorList>
            <consortium name="Molecular Ecology Group"/>
        </authorList>
    </citation>
    <scope>NUCLEOTIDE SEQUENCE</scope>
</reference>
<evidence type="ECO:0000313" key="18">
    <source>
        <dbReference type="EMBL" id="CAG5117271.1"/>
    </source>
</evidence>
<keyword evidence="10" id="KW-1015">Disulfide bond</keyword>
<evidence type="ECO:0000256" key="15">
    <source>
        <dbReference type="SAM" id="Phobius"/>
    </source>
</evidence>
<dbReference type="InterPro" id="IPR003598">
    <property type="entry name" value="Ig_sub2"/>
</dbReference>
<dbReference type="Pfam" id="PF13882">
    <property type="entry name" value="Bravo_FIGEY"/>
    <property type="match status" value="1"/>
</dbReference>
<keyword evidence="11" id="KW-0325">Glycoprotein</keyword>
<comment type="caution">
    <text evidence="18">The sequence shown here is derived from an EMBL/GenBank/DDBJ whole genome shotgun (WGS) entry which is preliminary data.</text>
</comment>
<dbReference type="InterPro" id="IPR026966">
    <property type="entry name" value="Neurofascin/L1/NrCAM_C"/>
</dbReference>
<feature type="signal peptide" evidence="16">
    <location>
        <begin position="1"/>
        <end position="22"/>
    </location>
</feature>
<dbReference type="Pfam" id="PF13927">
    <property type="entry name" value="Ig_3"/>
    <property type="match status" value="1"/>
</dbReference>
<feature type="domain" description="Ig-like" evidence="17">
    <location>
        <begin position="329"/>
        <end position="424"/>
    </location>
</feature>
<dbReference type="SUPFAM" id="SSF48726">
    <property type="entry name" value="Immunoglobulin"/>
    <property type="match status" value="3"/>
</dbReference>
<sequence>MANWHICLLVSVLSIDLSRSQSEVFKPPVITQPRTRMDWYYSMYSDVTVNCSADGVPAPVYTWTVNNQPVIQTPDISFDTVTGTLKIPSFTTREQATYVCTASNSVNGNKIVSYAAPSRLWQTRTEMVDEGSISQTVPEHSYVKMQCKKKIVVGSQIKYNWYSAEKTSISLDNNRLFIDLDGNLHFTYVIVNDQILNYMCGISAAQDRAIILGTRNNVVVTGNSNISPIKPQAVYTNNGVKGMRFSTAKLECMFSGYDPQSPYIPAITWRDDSGKIIETKEPKYILSEDRRTLTITNLQEEDERTYTCEARNSAGDASAQVFLNVTSGPIFINGQPIDQTVSQYNTVQFNCDTRSASREDPPSPPAWFINGQAWGSQIDPNKFELSPDNKILTIKNVTKPNDIMCIQCNVSNSEDSILANACLNVLLPIKIEREPKLEQSIVYGDNLDFTVTASTDPAMTLSYRWEFNNKTYIGADHPPYMSFNPSTNLAYINTSSLTQEQYGEIGGTYRRVVFHLYDQKVVEINVILRDRQIGPLTGAVFDLWIIGLILALILLIIIIIIIICCICRKRQEGDYNVDKKETGAGLDPEKELKEKEFNAYSRPVYDEYAVYPDTKPPGDPEYDDAPIGGDDESLGEYGKEDVTYFNEDGSFIGIYQSKKSPPPQPNESTI</sequence>
<evidence type="ECO:0000256" key="10">
    <source>
        <dbReference type="ARBA" id="ARBA00023157"/>
    </source>
</evidence>
<dbReference type="AlphaFoldDB" id="A0A8S3YPR3"/>
<organism evidence="18 19">
    <name type="scientific">Candidula unifasciata</name>
    <dbReference type="NCBI Taxonomy" id="100452"/>
    <lineage>
        <taxon>Eukaryota</taxon>
        <taxon>Metazoa</taxon>
        <taxon>Spiralia</taxon>
        <taxon>Lophotrochozoa</taxon>
        <taxon>Mollusca</taxon>
        <taxon>Gastropoda</taxon>
        <taxon>Heterobranchia</taxon>
        <taxon>Euthyneura</taxon>
        <taxon>Panpulmonata</taxon>
        <taxon>Eupulmonata</taxon>
        <taxon>Stylommatophora</taxon>
        <taxon>Helicina</taxon>
        <taxon>Helicoidea</taxon>
        <taxon>Geomitridae</taxon>
        <taxon>Candidula</taxon>
    </lineage>
</organism>
<dbReference type="PANTHER" id="PTHR12231">
    <property type="entry name" value="CTX-RELATED TYPE I TRANSMEMBRANE PROTEIN"/>
    <property type="match status" value="1"/>
</dbReference>
<keyword evidence="5 16" id="KW-0732">Signal</keyword>
<evidence type="ECO:0000259" key="17">
    <source>
        <dbReference type="PROSITE" id="PS50835"/>
    </source>
</evidence>
<dbReference type="Gene3D" id="2.60.40.10">
    <property type="entry name" value="Immunoglobulins"/>
    <property type="match status" value="3"/>
</dbReference>
<evidence type="ECO:0000256" key="7">
    <source>
        <dbReference type="ARBA" id="ARBA00022889"/>
    </source>
</evidence>
<feature type="domain" description="Ig-like" evidence="17">
    <location>
        <begin position="231"/>
        <end position="324"/>
    </location>
</feature>
<evidence type="ECO:0000256" key="3">
    <source>
        <dbReference type="ARBA" id="ARBA00022475"/>
    </source>
</evidence>
<keyword evidence="9 15" id="KW-0472">Membrane</keyword>
<feature type="chain" id="PRO_5035731041" description="Ig-like domain-containing protein" evidence="16">
    <location>
        <begin position="23"/>
        <end position="670"/>
    </location>
</feature>
<keyword evidence="12" id="KW-0393">Immunoglobulin domain</keyword>
<evidence type="ECO:0000256" key="16">
    <source>
        <dbReference type="SAM" id="SignalP"/>
    </source>
</evidence>
<keyword evidence="19" id="KW-1185">Reference proteome</keyword>
<accession>A0A8S3YPR3</accession>
<dbReference type="PROSITE" id="PS50835">
    <property type="entry name" value="IG_LIKE"/>
    <property type="match status" value="3"/>
</dbReference>
<evidence type="ECO:0000256" key="6">
    <source>
        <dbReference type="ARBA" id="ARBA00022737"/>
    </source>
</evidence>
<dbReference type="GO" id="GO:0007155">
    <property type="term" value="P:cell adhesion"/>
    <property type="evidence" value="ECO:0007669"/>
    <property type="project" value="UniProtKB-KW"/>
</dbReference>
<dbReference type="EMBL" id="CAJHNH020000377">
    <property type="protein sequence ID" value="CAG5117271.1"/>
    <property type="molecule type" value="Genomic_DNA"/>
</dbReference>
<evidence type="ECO:0000256" key="1">
    <source>
        <dbReference type="ARBA" id="ARBA00004236"/>
    </source>
</evidence>
<dbReference type="InterPro" id="IPR013783">
    <property type="entry name" value="Ig-like_fold"/>
</dbReference>
<evidence type="ECO:0000256" key="13">
    <source>
        <dbReference type="ARBA" id="ARBA00037847"/>
    </source>
</evidence>
<keyword evidence="6" id="KW-0677">Repeat</keyword>
<dbReference type="SMART" id="SM00409">
    <property type="entry name" value="IG"/>
    <property type="match status" value="3"/>
</dbReference>
<dbReference type="OrthoDB" id="6140148at2759"/>
<feature type="compositionally biased region" description="Acidic residues" evidence="14">
    <location>
        <begin position="620"/>
        <end position="633"/>
    </location>
</feature>
<feature type="domain" description="Ig-like" evidence="17">
    <location>
        <begin position="27"/>
        <end position="113"/>
    </location>
</feature>
<dbReference type="GO" id="GO:0005886">
    <property type="term" value="C:plasma membrane"/>
    <property type="evidence" value="ECO:0007669"/>
    <property type="project" value="UniProtKB-SubCell"/>
</dbReference>
<evidence type="ECO:0000256" key="2">
    <source>
        <dbReference type="ARBA" id="ARBA00004479"/>
    </source>
</evidence>
<evidence type="ECO:0000313" key="19">
    <source>
        <dbReference type="Proteomes" id="UP000678393"/>
    </source>
</evidence>
<dbReference type="InterPro" id="IPR007110">
    <property type="entry name" value="Ig-like_dom"/>
</dbReference>
<dbReference type="Proteomes" id="UP000678393">
    <property type="component" value="Unassembled WGS sequence"/>
</dbReference>